<reference evidence="1 2" key="1">
    <citation type="submission" date="2020-08" db="EMBL/GenBank/DDBJ databases">
        <title>Sequencing the genomes of 1000 actinobacteria strains.</title>
        <authorList>
            <person name="Klenk H.-P."/>
        </authorList>
    </citation>
    <scope>NUCLEOTIDE SEQUENCE [LARGE SCALE GENOMIC DNA]</scope>
    <source>
        <strain evidence="1 2">DSM 44551</strain>
    </source>
</reference>
<keyword evidence="2" id="KW-1185">Reference proteome</keyword>
<dbReference type="InterPro" id="IPR029063">
    <property type="entry name" value="SAM-dependent_MTases_sf"/>
</dbReference>
<proteinExistence type="predicted"/>
<sequence length="455" mass="49701">MPAFATDHKTDPGYLDIAANGRGDEKALMAHRALRRTGAGRPHLVEIGPGGGAAVTALASALRGRGQRVDLTLVEVPGVSSDSLARAVEEFSDVGSCTLLRGHATDIGRLLDRPADVVSASALLHEVYSYGGGYAGIHALMRTLPTVLADGGFFAYRDVYAVDGPSLHEPVTHAYDAPSWLRFLRMFVPRYLHEGTHPYHHAQDELLARQDSAIVPIEDLDRATCAVLRAPVGLLREIQRHYITFRDHAWRSGALGFIPVLEGHLAADWLDARTGHKRVHYTLTAADRLPRSQRAMLLAVSEPYGDHYVVDGDIFDECTDIALAAFLAAAERGDAECAAVWEGWVEREGRETYAYFTMDELITAVAVHSTEAEGARHAVLLPAQAEDIVVRRRDYYNRYLARRLPNPLTDAKQMILFSHIDTADSETLGQALAAIRGTCSKHSLARIYAALTPGG</sequence>
<accession>A0A7W8QIY0</accession>
<dbReference type="AlphaFoldDB" id="A0A7W8QIY0"/>
<evidence type="ECO:0000313" key="2">
    <source>
        <dbReference type="Proteomes" id="UP000572635"/>
    </source>
</evidence>
<comment type="caution">
    <text evidence="1">The sequence shown here is derived from an EMBL/GenBank/DDBJ whole genome shotgun (WGS) entry which is preliminary data.</text>
</comment>
<dbReference type="Gene3D" id="3.40.50.150">
    <property type="entry name" value="Vaccinia Virus protein VP39"/>
    <property type="match status" value="1"/>
</dbReference>
<dbReference type="Proteomes" id="UP000572635">
    <property type="component" value="Unassembled WGS sequence"/>
</dbReference>
<dbReference type="RefSeq" id="WP_184390910.1">
    <property type="nucleotide sequence ID" value="NZ_JACHDB010000001.1"/>
</dbReference>
<organism evidence="1 2">
    <name type="scientific">Nocardiopsis composta</name>
    <dbReference type="NCBI Taxonomy" id="157465"/>
    <lineage>
        <taxon>Bacteria</taxon>
        <taxon>Bacillati</taxon>
        <taxon>Actinomycetota</taxon>
        <taxon>Actinomycetes</taxon>
        <taxon>Streptosporangiales</taxon>
        <taxon>Nocardiopsidaceae</taxon>
        <taxon>Nocardiopsis</taxon>
    </lineage>
</organism>
<dbReference type="EMBL" id="JACHDB010000001">
    <property type="protein sequence ID" value="MBB5431332.1"/>
    <property type="molecule type" value="Genomic_DNA"/>
</dbReference>
<name>A0A7W8QIY0_9ACTN</name>
<dbReference type="SUPFAM" id="SSF53335">
    <property type="entry name" value="S-adenosyl-L-methionine-dependent methyltransferases"/>
    <property type="match status" value="1"/>
</dbReference>
<protein>
    <submittedName>
        <fullName evidence="1">Uncharacterized protein</fullName>
    </submittedName>
</protein>
<gene>
    <name evidence="1" type="ORF">HDA36_001416</name>
</gene>
<evidence type="ECO:0000313" key="1">
    <source>
        <dbReference type="EMBL" id="MBB5431332.1"/>
    </source>
</evidence>